<gene>
    <name evidence="3" type="ORF">Pcinc_001381</name>
</gene>
<name>A0AAE1GLE8_PETCI</name>
<evidence type="ECO:0000256" key="2">
    <source>
        <dbReference type="SAM" id="Phobius"/>
    </source>
</evidence>
<keyword evidence="4" id="KW-1185">Reference proteome</keyword>
<protein>
    <submittedName>
        <fullName evidence="3">Uncharacterized protein</fullName>
    </submittedName>
</protein>
<evidence type="ECO:0000256" key="1">
    <source>
        <dbReference type="SAM" id="MobiDB-lite"/>
    </source>
</evidence>
<organism evidence="3 4">
    <name type="scientific">Petrolisthes cinctipes</name>
    <name type="common">Flat porcelain crab</name>
    <dbReference type="NCBI Taxonomy" id="88211"/>
    <lineage>
        <taxon>Eukaryota</taxon>
        <taxon>Metazoa</taxon>
        <taxon>Ecdysozoa</taxon>
        <taxon>Arthropoda</taxon>
        <taxon>Crustacea</taxon>
        <taxon>Multicrustacea</taxon>
        <taxon>Malacostraca</taxon>
        <taxon>Eumalacostraca</taxon>
        <taxon>Eucarida</taxon>
        <taxon>Decapoda</taxon>
        <taxon>Pleocyemata</taxon>
        <taxon>Anomura</taxon>
        <taxon>Galatheoidea</taxon>
        <taxon>Porcellanidae</taxon>
        <taxon>Petrolisthes</taxon>
    </lineage>
</organism>
<comment type="caution">
    <text evidence="3">The sequence shown here is derived from an EMBL/GenBank/DDBJ whole genome shotgun (WGS) entry which is preliminary data.</text>
</comment>
<dbReference type="EMBL" id="JAWQEG010000082">
    <property type="protein sequence ID" value="KAK3894885.1"/>
    <property type="molecule type" value="Genomic_DNA"/>
</dbReference>
<sequence length="375" mass="42211">MKVEKIHVVSQVVGPAPPICCCSCEESGVGVEGFSWWPQDYRGSDNRGQHLSLHIFCSTTTGLVALHVGCHGYRPLRILLISKPIFTDTNFKKACGSAWIVGEPDKNVEKMLSEHIMLFWMIIAVVVVAVTRTSADHINKYGRQELQDLRPQMDTLPPTIQITIRKLKELINDQDDLGNKMSMKKNNRKRGRRGGVRAKLRRRGIKTPLPAGMFGNVQSVRNKMDELAANFKYLRDFRESGFLSLTETWLQEKDLDVTVNIDGFSLLMPPQLRLHLANISATATLQEFITNADILHDAYMLTISTATTSTIHPPLHHLPHLSDPNQVLTNPPQPPHTTIHPPTQANHTLSDFNPEGTILHTGRRVRRTQFFQSPT</sequence>
<feature type="region of interest" description="Disordered" evidence="1">
    <location>
        <begin position="178"/>
        <end position="197"/>
    </location>
</feature>
<keyword evidence="2" id="KW-0472">Membrane</keyword>
<evidence type="ECO:0000313" key="3">
    <source>
        <dbReference type="EMBL" id="KAK3894885.1"/>
    </source>
</evidence>
<accession>A0AAE1GLE8</accession>
<proteinExistence type="predicted"/>
<feature type="transmembrane region" description="Helical" evidence="2">
    <location>
        <begin position="116"/>
        <end position="135"/>
    </location>
</feature>
<keyword evidence="2" id="KW-1133">Transmembrane helix</keyword>
<dbReference type="Proteomes" id="UP001286313">
    <property type="component" value="Unassembled WGS sequence"/>
</dbReference>
<evidence type="ECO:0000313" key="4">
    <source>
        <dbReference type="Proteomes" id="UP001286313"/>
    </source>
</evidence>
<dbReference type="AlphaFoldDB" id="A0AAE1GLE8"/>
<reference evidence="3" key="1">
    <citation type="submission" date="2023-10" db="EMBL/GenBank/DDBJ databases">
        <title>Genome assemblies of two species of porcelain crab, Petrolisthes cinctipes and Petrolisthes manimaculis (Anomura: Porcellanidae).</title>
        <authorList>
            <person name="Angst P."/>
        </authorList>
    </citation>
    <scope>NUCLEOTIDE SEQUENCE</scope>
    <source>
        <strain evidence="3">PB745_01</strain>
        <tissue evidence="3">Gill</tissue>
    </source>
</reference>
<keyword evidence="2" id="KW-0812">Transmembrane</keyword>
<feature type="region of interest" description="Disordered" evidence="1">
    <location>
        <begin position="322"/>
        <end position="346"/>
    </location>
</feature>
<feature type="compositionally biased region" description="Basic residues" evidence="1">
    <location>
        <begin position="182"/>
        <end position="197"/>
    </location>
</feature>